<feature type="compositionally biased region" description="Gly residues" evidence="1">
    <location>
        <begin position="295"/>
        <end position="306"/>
    </location>
</feature>
<evidence type="ECO:0000256" key="1">
    <source>
        <dbReference type="SAM" id="MobiDB-lite"/>
    </source>
</evidence>
<sequence length="420" mass="43574">MASSRARTASDLRRACLGHAAGIHAAHHGKRNGERESGAAQRSGGVRVKKTRGGAGVSVLASGAGQTGSQQAVRVEFVWAGCAGLATGILGLGSHLLPPPGFSTPPVHGGAHSKAAAASQTLRLRSGRWDRGSSSPLLHALRAPAASHLLHATLTFILPQAPASSSARLSHPLSTPLNPLPLTDEWIPLVSPFFFLRCSSPSPASPPPPSPLLPCSFPSSSSSSSSSSYYYYYYYYLRSPPLARREGGALPPLVGRGREEAANRWELLALAMEARRGRRRGGRPGGEGPPESQGGVAGQAGRGCRGAAGTEKGRRWRGAPGAGNGAMEVQPARRGGAAGAARGGGRPAGGPAGEPRGRAARELPGTLAPSSLFHRLGVGGCRGLERREKRSEPVQHNQWQVGKFRELTNPQPATAPCSLL</sequence>
<dbReference type="AlphaFoldDB" id="A0A368RTS0"/>
<dbReference type="EMBL" id="CM003534">
    <property type="protein sequence ID" value="RCV32950.1"/>
    <property type="molecule type" value="Genomic_DNA"/>
</dbReference>
<feature type="region of interest" description="Disordered" evidence="1">
    <location>
        <begin position="276"/>
        <end position="371"/>
    </location>
</feature>
<name>A0A368RTS0_SETIT</name>
<reference evidence="2" key="1">
    <citation type="journal article" date="2012" name="Nat. Biotechnol.">
        <title>Reference genome sequence of the model plant Setaria.</title>
        <authorList>
            <person name="Bennetzen J.L."/>
            <person name="Schmutz J."/>
            <person name="Wang H."/>
            <person name="Percifield R."/>
            <person name="Hawkins J."/>
            <person name="Pontaroli A.C."/>
            <person name="Estep M."/>
            <person name="Feng L."/>
            <person name="Vaughn J.N."/>
            <person name="Grimwood J."/>
            <person name="Jenkins J."/>
            <person name="Barry K."/>
            <person name="Lindquist E."/>
            <person name="Hellsten U."/>
            <person name="Deshpande S."/>
            <person name="Wang X."/>
            <person name="Wu X."/>
            <person name="Mitros T."/>
            <person name="Triplett J."/>
            <person name="Yang X."/>
            <person name="Ye C.Y."/>
            <person name="Mauro-Herrera M."/>
            <person name="Wang L."/>
            <person name="Li P."/>
            <person name="Sharma M."/>
            <person name="Sharma R."/>
            <person name="Ronald P.C."/>
            <person name="Panaud O."/>
            <person name="Kellogg E.A."/>
            <person name="Brutnell T.P."/>
            <person name="Doust A.N."/>
            <person name="Tuskan G.A."/>
            <person name="Rokhsar D."/>
            <person name="Devos K.M."/>
        </authorList>
    </citation>
    <scope>NUCLEOTIDE SEQUENCE [LARGE SCALE GENOMIC DNA]</scope>
    <source>
        <strain evidence="2">Yugu1</strain>
    </source>
</reference>
<reference evidence="2" key="2">
    <citation type="submission" date="2015-07" db="EMBL/GenBank/DDBJ databases">
        <authorList>
            <person name="Noorani M."/>
        </authorList>
    </citation>
    <scope>NUCLEOTIDE SEQUENCE</scope>
    <source>
        <strain evidence="2">Yugu1</strain>
    </source>
</reference>
<gene>
    <name evidence="2" type="ORF">SETIT_7G044000v2</name>
</gene>
<feature type="compositionally biased region" description="Gly residues" evidence="1">
    <location>
        <begin position="336"/>
        <end position="352"/>
    </location>
</feature>
<protein>
    <submittedName>
        <fullName evidence="2">Uncharacterized protein</fullName>
    </submittedName>
</protein>
<organism evidence="2">
    <name type="scientific">Setaria italica</name>
    <name type="common">Foxtail millet</name>
    <name type="synonym">Panicum italicum</name>
    <dbReference type="NCBI Taxonomy" id="4555"/>
    <lineage>
        <taxon>Eukaryota</taxon>
        <taxon>Viridiplantae</taxon>
        <taxon>Streptophyta</taxon>
        <taxon>Embryophyta</taxon>
        <taxon>Tracheophyta</taxon>
        <taxon>Spermatophyta</taxon>
        <taxon>Magnoliopsida</taxon>
        <taxon>Liliopsida</taxon>
        <taxon>Poales</taxon>
        <taxon>Poaceae</taxon>
        <taxon>PACMAD clade</taxon>
        <taxon>Panicoideae</taxon>
        <taxon>Panicodae</taxon>
        <taxon>Paniceae</taxon>
        <taxon>Cenchrinae</taxon>
        <taxon>Setaria</taxon>
    </lineage>
</organism>
<feature type="region of interest" description="Disordered" evidence="1">
    <location>
        <begin position="23"/>
        <end position="51"/>
    </location>
</feature>
<accession>A0A368RTS0</accession>
<evidence type="ECO:0000313" key="2">
    <source>
        <dbReference type="EMBL" id="RCV32950.1"/>
    </source>
</evidence>
<proteinExistence type="predicted"/>